<reference evidence="2" key="1">
    <citation type="journal article" date="2022" name="IScience">
        <title>Evolution of zygomycete secretomes and the origins of terrestrial fungal ecologies.</title>
        <authorList>
            <person name="Chang Y."/>
            <person name="Wang Y."/>
            <person name="Mondo S."/>
            <person name="Ahrendt S."/>
            <person name="Andreopoulos W."/>
            <person name="Barry K."/>
            <person name="Beard J."/>
            <person name="Benny G.L."/>
            <person name="Blankenship S."/>
            <person name="Bonito G."/>
            <person name="Cuomo C."/>
            <person name="Desiro A."/>
            <person name="Gervers K.A."/>
            <person name="Hundley H."/>
            <person name="Kuo A."/>
            <person name="LaButti K."/>
            <person name="Lang B.F."/>
            <person name="Lipzen A."/>
            <person name="O'Donnell K."/>
            <person name="Pangilinan J."/>
            <person name="Reynolds N."/>
            <person name="Sandor L."/>
            <person name="Smith M.E."/>
            <person name="Tsang A."/>
            <person name="Grigoriev I.V."/>
            <person name="Stajich J.E."/>
            <person name="Spatafora J.W."/>
        </authorList>
    </citation>
    <scope>NUCLEOTIDE SEQUENCE</scope>
    <source>
        <strain evidence="2">RSA 2281</strain>
    </source>
</reference>
<dbReference type="EMBL" id="JAIXMP010000014">
    <property type="protein sequence ID" value="KAI9262268.1"/>
    <property type="molecule type" value="Genomic_DNA"/>
</dbReference>
<gene>
    <name evidence="2" type="ORF">BDA99DRAFT_510744</name>
</gene>
<sequence length="407" mass="45245">MTAIVMLKAAVAAPTIVIVVPTLIILMITTIMIVVSANVIIAVATTILIVTKKVIVTVTTVILVVVAIIVVVIQATIIIVVVQKAAIQVHQHQPKYIPRSSLNTSMSLTHLNNTKNTFHHTTQHLQLKKIYKKSWQRQISCSWHPMTIVTRIINEVAEKTKTIRTAKLELLTLAASMEGGNKANVVEGVANLLTKLPRVEILNMDKLGEVELQTTYYDALLSELIADQDKNVALRWPNKSTDEEQTDIRPDAIVSTIMQHDFGYLPGNSSTTKYSVSLDVLRLGIASKRAIDKWRLNSCFGFMINGFDLTFFITKKQHKNCSTMLDIAQFTYASSLSNLHSFVSLMNLNKLTKVGRCFWNECHATHVTRDDEAGAMANDDAGVVPMSELYALISRTHNRTLGTSSRY</sequence>
<dbReference type="Proteomes" id="UP001209540">
    <property type="component" value="Unassembled WGS sequence"/>
</dbReference>
<reference evidence="2" key="2">
    <citation type="submission" date="2023-02" db="EMBL/GenBank/DDBJ databases">
        <authorList>
            <consortium name="DOE Joint Genome Institute"/>
            <person name="Mondo S.J."/>
            <person name="Chang Y."/>
            <person name="Wang Y."/>
            <person name="Ahrendt S."/>
            <person name="Andreopoulos W."/>
            <person name="Barry K."/>
            <person name="Beard J."/>
            <person name="Benny G.L."/>
            <person name="Blankenship S."/>
            <person name="Bonito G."/>
            <person name="Cuomo C."/>
            <person name="Desiro A."/>
            <person name="Gervers K.A."/>
            <person name="Hundley H."/>
            <person name="Kuo A."/>
            <person name="LaButti K."/>
            <person name="Lang B.F."/>
            <person name="Lipzen A."/>
            <person name="O'Donnell K."/>
            <person name="Pangilinan J."/>
            <person name="Reynolds N."/>
            <person name="Sandor L."/>
            <person name="Smith M.W."/>
            <person name="Tsang A."/>
            <person name="Grigoriev I.V."/>
            <person name="Stajich J.E."/>
            <person name="Spatafora J.W."/>
        </authorList>
    </citation>
    <scope>NUCLEOTIDE SEQUENCE</scope>
    <source>
        <strain evidence="2">RSA 2281</strain>
    </source>
</reference>
<protein>
    <submittedName>
        <fullName evidence="2">Uncharacterized protein</fullName>
    </submittedName>
</protein>
<evidence type="ECO:0000256" key="1">
    <source>
        <dbReference type="SAM" id="Phobius"/>
    </source>
</evidence>
<comment type="caution">
    <text evidence="2">The sequence shown here is derived from an EMBL/GenBank/DDBJ whole genome shotgun (WGS) entry which is preliminary data.</text>
</comment>
<accession>A0AAD5PDZ4</accession>
<keyword evidence="1" id="KW-0472">Membrane</keyword>
<feature type="transmembrane region" description="Helical" evidence="1">
    <location>
        <begin position="61"/>
        <end position="82"/>
    </location>
</feature>
<keyword evidence="3" id="KW-1185">Reference proteome</keyword>
<keyword evidence="1" id="KW-1133">Transmembrane helix</keyword>
<keyword evidence="1" id="KW-0812">Transmembrane</keyword>
<proteinExistence type="predicted"/>
<evidence type="ECO:0000313" key="3">
    <source>
        <dbReference type="Proteomes" id="UP001209540"/>
    </source>
</evidence>
<dbReference type="AlphaFoldDB" id="A0AAD5PDZ4"/>
<evidence type="ECO:0000313" key="2">
    <source>
        <dbReference type="EMBL" id="KAI9262268.1"/>
    </source>
</evidence>
<name>A0AAD5PDZ4_9FUNG</name>
<feature type="transmembrane region" description="Helical" evidence="1">
    <location>
        <begin position="22"/>
        <end position="49"/>
    </location>
</feature>
<organism evidence="2 3">
    <name type="scientific">Phascolomyces articulosus</name>
    <dbReference type="NCBI Taxonomy" id="60185"/>
    <lineage>
        <taxon>Eukaryota</taxon>
        <taxon>Fungi</taxon>
        <taxon>Fungi incertae sedis</taxon>
        <taxon>Mucoromycota</taxon>
        <taxon>Mucoromycotina</taxon>
        <taxon>Mucoromycetes</taxon>
        <taxon>Mucorales</taxon>
        <taxon>Lichtheimiaceae</taxon>
        <taxon>Phascolomyces</taxon>
    </lineage>
</organism>